<dbReference type="AlphaFoldDB" id="L0NBD3"/>
<dbReference type="STRING" id="1125847.NT26_0661"/>
<name>L0NBD3_9HYPH</name>
<dbReference type="OrthoDB" id="2618648at2"/>
<gene>
    <name evidence="1" type="ORF">NT26_0661</name>
</gene>
<reference evidence="1 2" key="1">
    <citation type="journal article" date="2013" name="Genome Biol. Evol.">
        <title>Life in an arsenic-containing gold mine: genome and physiology of the autotrophic arsenite-oxidizing bacterium rhizobium sp. NT-26.</title>
        <authorList>
            <person name="Andres J."/>
            <person name="Arsene-Ploetze F."/>
            <person name="Barbe V."/>
            <person name="Brochier-Armanet C."/>
            <person name="Cleiss-Arnold J."/>
            <person name="Coppee J.Y."/>
            <person name="Dillies M.A."/>
            <person name="Geist"/>
            <person name="L"/>
            <person name="Joublin A."/>
            <person name="Koechler S."/>
            <person name="Lassalle F."/>
            <person name="Marchal M."/>
            <person name="Medigue C."/>
            <person name="Muller D."/>
            <person name="Nesme X."/>
            <person name="Plewniak F."/>
            <person name="Proux C."/>
            <person name="Ramirez-Bahena M.H."/>
            <person name="Schenowitz C."/>
            <person name="Sismeiro O."/>
            <person name="Vallenet D."/>
            <person name="Santini J.M."/>
            <person name="Bertin P.N."/>
        </authorList>
    </citation>
    <scope>NUCLEOTIDE SEQUENCE [LARGE SCALE GENOMIC DNA]</scope>
    <source>
        <strain evidence="1 2">NT-26</strain>
    </source>
</reference>
<protein>
    <recommendedName>
        <fullName evidence="3">Pyridoxamine 5'-phosphate oxidase putative domain-containing protein</fullName>
    </recommendedName>
</protein>
<proteinExistence type="predicted"/>
<evidence type="ECO:0008006" key="3">
    <source>
        <dbReference type="Google" id="ProtNLM"/>
    </source>
</evidence>
<keyword evidence="2" id="KW-1185">Reference proteome</keyword>
<sequence>MPRASHPHTPDDDLAAHRAYSATLNTPRVLTPELEAFCQSGVSVIVGVCRRGETPIAGLGCGCRLRPDGRMRLLLARAGNEALLAAVDAGARISVTFSQPVTHRSIQVKGSEAVVTAADDEDREEAVRQSQGVLRELVEVDYPAAFAEAYCRVNPQIIVGVDFTLDAAFVQTPGPGAGAEMTP</sequence>
<accession>L0NBD3</accession>
<evidence type="ECO:0000313" key="2">
    <source>
        <dbReference type="Proteomes" id="UP000010792"/>
    </source>
</evidence>
<dbReference type="RefSeq" id="WP_052637335.1">
    <property type="nucleotide sequence ID" value="NZ_FO082820.1"/>
</dbReference>
<dbReference type="EMBL" id="FO082820">
    <property type="protein sequence ID" value="CCF18385.1"/>
    <property type="molecule type" value="Genomic_DNA"/>
</dbReference>
<organism evidence="1 2">
    <name type="scientific">Pseudorhizobium banfieldiae</name>
    <dbReference type="NCBI Taxonomy" id="1125847"/>
    <lineage>
        <taxon>Bacteria</taxon>
        <taxon>Pseudomonadati</taxon>
        <taxon>Pseudomonadota</taxon>
        <taxon>Alphaproteobacteria</taxon>
        <taxon>Hyphomicrobiales</taxon>
        <taxon>Rhizobiaceae</taxon>
        <taxon>Rhizobium/Agrobacterium group</taxon>
        <taxon>Pseudorhizobium</taxon>
    </lineage>
</organism>
<dbReference type="Proteomes" id="UP000010792">
    <property type="component" value="Chromosome"/>
</dbReference>
<dbReference type="KEGG" id="rht:NT26_0661"/>
<evidence type="ECO:0000313" key="1">
    <source>
        <dbReference type="EMBL" id="CCF18385.1"/>
    </source>
</evidence>